<sequence length="154" mass="17054">MFALIIGIDDYINCLKLRGAVADAKAMKQYLEQTLQVPEDHIRTLFDREATRDAIIQAFRDLRNDERIKGGSPIVIFYAGHGGELPAPVMWLWGAQESKIQCLLPQDYEGTIIPPIPDRTVGSLIGGIAKVKGDNIVRVTPHPVPVFSSTDEEV</sequence>
<keyword evidence="2" id="KW-0378">Hydrolase</keyword>
<keyword evidence="2" id="KW-0645">Protease</keyword>
<dbReference type="InterPro" id="IPR011600">
    <property type="entry name" value="Pept_C14_caspase"/>
</dbReference>
<evidence type="ECO:0000259" key="3">
    <source>
        <dbReference type="Pfam" id="PF00656"/>
    </source>
</evidence>
<feature type="domain" description="Peptidase C14 caspase" evidence="3">
    <location>
        <begin position="2"/>
        <end position="125"/>
    </location>
</feature>
<accession>A0A8I2YYU0</accession>
<keyword evidence="5" id="KW-1185">Reference proteome</keyword>
<keyword evidence="1" id="KW-0053">Apoptosis</keyword>
<name>A0A8I2YYU0_9AGAM</name>
<dbReference type="AlphaFoldDB" id="A0A8I2YYU0"/>
<dbReference type="SUPFAM" id="SSF52129">
    <property type="entry name" value="Caspase-like"/>
    <property type="match status" value="1"/>
</dbReference>
<dbReference type="EMBL" id="JAGFBS010000003">
    <property type="protein sequence ID" value="KAG6380459.1"/>
    <property type="molecule type" value="Genomic_DNA"/>
</dbReference>
<reference evidence="4" key="1">
    <citation type="submission" date="2021-03" db="EMBL/GenBank/DDBJ databases">
        <title>Evolutionary innovations through gain and loss of genes in the ectomycorrhizal Boletales.</title>
        <authorList>
            <person name="Wu G."/>
            <person name="Miyauchi S."/>
            <person name="Morin E."/>
            <person name="Yang Z.-L."/>
            <person name="Xu J."/>
            <person name="Martin F.M."/>
        </authorList>
    </citation>
    <scope>NUCLEOTIDE SEQUENCE</scope>
    <source>
        <strain evidence="4">BR01</strain>
    </source>
</reference>
<organism evidence="4 5">
    <name type="scientific">Boletus reticuloceps</name>
    <dbReference type="NCBI Taxonomy" id="495285"/>
    <lineage>
        <taxon>Eukaryota</taxon>
        <taxon>Fungi</taxon>
        <taxon>Dikarya</taxon>
        <taxon>Basidiomycota</taxon>
        <taxon>Agaricomycotina</taxon>
        <taxon>Agaricomycetes</taxon>
        <taxon>Agaricomycetidae</taxon>
        <taxon>Boletales</taxon>
        <taxon>Boletineae</taxon>
        <taxon>Boletaceae</taxon>
        <taxon>Boletoideae</taxon>
        <taxon>Boletus</taxon>
    </lineage>
</organism>
<evidence type="ECO:0000256" key="2">
    <source>
        <dbReference type="ARBA" id="ARBA00022807"/>
    </source>
</evidence>
<dbReference type="Gene3D" id="3.40.50.1460">
    <property type="match status" value="1"/>
</dbReference>
<proteinExistence type="predicted"/>
<keyword evidence="2" id="KW-0788">Thiol protease</keyword>
<gene>
    <name evidence="4" type="ORF">JVT61DRAFT_8601</name>
</gene>
<dbReference type="GO" id="GO:0006508">
    <property type="term" value="P:proteolysis"/>
    <property type="evidence" value="ECO:0007669"/>
    <property type="project" value="InterPro"/>
</dbReference>
<dbReference type="OrthoDB" id="3223806at2759"/>
<evidence type="ECO:0000313" key="4">
    <source>
        <dbReference type="EMBL" id="KAG6380459.1"/>
    </source>
</evidence>
<comment type="caution">
    <text evidence="4">The sequence shown here is derived from an EMBL/GenBank/DDBJ whole genome shotgun (WGS) entry which is preliminary data.</text>
</comment>
<dbReference type="Pfam" id="PF00656">
    <property type="entry name" value="Peptidase_C14"/>
    <property type="match status" value="1"/>
</dbReference>
<dbReference type="GO" id="GO:0004197">
    <property type="term" value="F:cysteine-type endopeptidase activity"/>
    <property type="evidence" value="ECO:0007669"/>
    <property type="project" value="InterPro"/>
</dbReference>
<dbReference type="GO" id="GO:0006915">
    <property type="term" value="P:apoptotic process"/>
    <property type="evidence" value="ECO:0007669"/>
    <property type="project" value="UniProtKB-KW"/>
</dbReference>
<dbReference type="InterPro" id="IPR029030">
    <property type="entry name" value="Caspase-like_dom_sf"/>
</dbReference>
<protein>
    <recommendedName>
        <fullName evidence="3">Peptidase C14 caspase domain-containing protein</fullName>
    </recommendedName>
</protein>
<evidence type="ECO:0000256" key="1">
    <source>
        <dbReference type="ARBA" id="ARBA00022703"/>
    </source>
</evidence>
<evidence type="ECO:0000313" key="5">
    <source>
        <dbReference type="Proteomes" id="UP000683000"/>
    </source>
</evidence>
<dbReference type="Proteomes" id="UP000683000">
    <property type="component" value="Unassembled WGS sequence"/>
</dbReference>